<evidence type="ECO:0000256" key="1">
    <source>
        <dbReference type="SAM" id="MobiDB-lite"/>
    </source>
</evidence>
<feature type="region of interest" description="Disordered" evidence="1">
    <location>
        <begin position="135"/>
        <end position="181"/>
    </location>
</feature>
<feature type="compositionally biased region" description="Basic and acidic residues" evidence="1">
    <location>
        <begin position="155"/>
        <end position="171"/>
    </location>
</feature>
<comment type="caution">
    <text evidence="2">The sequence shown here is derived from an EMBL/GenBank/DDBJ whole genome shotgun (WGS) entry which is preliminary data.</text>
</comment>
<protein>
    <submittedName>
        <fullName evidence="2">Uncharacterized protein</fullName>
    </submittedName>
</protein>
<dbReference type="Proteomes" id="UP001558652">
    <property type="component" value="Unassembled WGS sequence"/>
</dbReference>
<name>A0ABD0YJL2_9HEMI</name>
<evidence type="ECO:0000313" key="3">
    <source>
        <dbReference type="Proteomes" id="UP001558652"/>
    </source>
</evidence>
<dbReference type="EMBL" id="JBFDAA010000018">
    <property type="protein sequence ID" value="KAL1116084.1"/>
    <property type="molecule type" value="Genomic_DNA"/>
</dbReference>
<gene>
    <name evidence="2" type="ORF">AAG570_005579</name>
</gene>
<organism evidence="2 3">
    <name type="scientific">Ranatra chinensis</name>
    <dbReference type="NCBI Taxonomy" id="642074"/>
    <lineage>
        <taxon>Eukaryota</taxon>
        <taxon>Metazoa</taxon>
        <taxon>Ecdysozoa</taxon>
        <taxon>Arthropoda</taxon>
        <taxon>Hexapoda</taxon>
        <taxon>Insecta</taxon>
        <taxon>Pterygota</taxon>
        <taxon>Neoptera</taxon>
        <taxon>Paraneoptera</taxon>
        <taxon>Hemiptera</taxon>
        <taxon>Heteroptera</taxon>
        <taxon>Panheteroptera</taxon>
        <taxon>Nepomorpha</taxon>
        <taxon>Nepidae</taxon>
        <taxon>Ranatrinae</taxon>
        <taxon>Ranatra</taxon>
    </lineage>
</organism>
<proteinExistence type="predicted"/>
<feature type="compositionally biased region" description="Low complexity" evidence="1">
    <location>
        <begin position="172"/>
        <end position="181"/>
    </location>
</feature>
<feature type="region of interest" description="Disordered" evidence="1">
    <location>
        <begin position="1"/>
        <end position="48"/>
    </location>
</feature>
<evidence type="ECO:0000313" key="2">
    <source>
        <dbReference type="EMBL" id="KAL1116084.1"/>
    </source>
</evidence>
<sequence length="202" mass="22974">MEPFQSNYQLDFRPPIDQRRHKPKIEPNEVRDLAPKDQSGIDSDKQKLNPKIRFEKVIMNNKESKFNPSEYFEEVMDVIRAGTGEVEGDERVCVPHLPTASPHDEHACSCGLPPDDKEYGPCTCAEDREVPTIAWKPAPISKIQRPPKEPKKKKTKEESAGQKKKEAEKQQKLQSEYDGSIGKTGRIIIKKKLLVPGQNTED</sequence>
<accession>A0ABD0YJL2</accession>
<dbReference type="AlphaFoldDB" id="A0ABD0YJL2"/>
<keyword evidence="3" id="KW-1185">Reference proteome</keyword>
<reference evidence="2 3" key="1">
    <citation type="submission" date="2024-07" db="EMBL/GenBank/DDBJ databases">
        <title>Chromosome-level genome assembly of the water stick insect Ranatra chinensis (Heteroptera: Nepidae).</title>
        <authorList>
            <person name="Liu X."/>
        </authorList>
    </citation>
    <scope>NUCLEOTIDE SEQUENCE [LARGE SCALE GENOMIC DNA]</scope>
    <source>
        <strain evidence="2">Cailab_2021Rc</strain>
        <tissue evidence="2">Muscle</tissue>
    </source>
</reference>
<feature type="compositionally biased region" description="Basic and acidic residues" evidence="1">
    <location>
        <begin position="14"/>
        <end position="35"/>
    </location>
</feature>